<keyword evidence="7" id="KW-1185">Reference proteome</keyword>
<dbReference type="EMBL" id="BAABGY010000011">
    <property type="protein sequence ID" value="GAA4338569.1"/>
    <property type="molecule type" value="Genomic_DNA"/>
</dbReference>
<dbReference type="PROSITE" id="PS50110">
    <property type="entry name" value="RESPONSE_REGULATORY"/>
    <property type="match status" value="1"/>
</dbReference>
<evidence type="ECO:0000256" key="3">
    <source>
        <dbReference type="PROSITE-ProRule" id="PRU00169"/>
    </source>
</evidence>
<gene>
    <name evidence="6" type="ORF">GCM10023184_35100</name>
</gene>
<evidence type="ECO:0000256" key="1">
    <source>
        <dbReference type="ARBA" id="ARBA00022553"/>
    </source>
</evidence>
<dbReference type="SUPFAM" id="SSF52172">
    <property type="entry name" value="CheY-like"/>
    <property type="match status" value="1"/>
</dbReference>
<dbReference type="PRINTS" id="PR00038">
    <property type="entry name" value="HTHLUXR"/>
</dbReference>
<dbReference type="CDD" id="cd06170">
    <property type="entry name" value="LuxR_C_like"/>
    <property type="match status" value="1"/>
</dbReference>
<dbReference type="PROSITE" id="PS50043">
    <property type="entry name" value="HTH_LUXR_2"/>
    <property type="match status" value="1"/>
</dbReference>
<proteinExistence type="predicted"/>
<dbReference type="InterPro" id="IPR039420">
    <property type="entry name" value="WalR-like"/>
</dbReference>
<organism evidence="6 7">
    <name type="scientific">Flaviaesturariibacter amylovorans</name>
    <dbReference type="NCBI Taxonomy" id="1084520"/>
    <lineage>
        <taxon>Bacteria</taxon>
        <taxon>Pseudomonadati</taxon>
        <taxon>Bacteroidota</taxon>
        <taxon>Chitinophagia</taxon>
        <taxon>Chitinophagales</taxon>
        <taxon>Chitinophagaceae</taxon>
        <taxon>Flaviaestuariibacter</taxon>
    </lineage>
</organism>
<dbReference type="SUPFAM" id="SSF46894">
    <property type="entry name" value="C-terminal effector domain of the bipartite response regulators"/>
    <property type="match status" value="1"/>
</dbReference>
<dbReference type="SMART" id="SM00421">
    <property type="entry name" value="HTH_LUXR"/>
    <property type="match status" value="1"/>
</dbReference>
<feature type="domain" description="Response regulatory" evidence="5">
    <location>
        <begin position="3"/>
        <end position="119"/>
    </location>
</feature>
<evidence type="ECO:0000259" key="5">
    <source>
        <dbReference type="PROSITE" id="PS50110"/>
    </source>
</evidence>
<accession>A0ABP8HF99</accession>
<sequence>MIRVLLYDDHEHRRRSLEALLSLSPHIELLGAFPDCSGVQEDIRMLAPDVVLMDIEMPGIDGIEAVRLIRAVAPGVRIIMQTVFEDAERIFAALRAGAQGYILKSAGPEKILQSIEEVHAGGAFMTPSVALQVIQFFDKPAAPQAVSYELTAKEQEVLGLLSEGKSYKMVADALGISYSTVNSHVKKIYEKLHVHSLGEAVSLAIKNKIV</sequence>
<dbReference type="Pfam" id="PF00072">
    <property type="entry name" value="Response_reg"/>
    <property type="match status" value="1"/>
</dbReference>
<evidence type="ECO:0000313" key="7">
    <source>
        <dbReference type="Proteomes" id="UP001501725"/>
    </source>
</evidence>
<dbReference type="InterPro" id="IPR011006">
    <property type="entry name" value="CheY-like_superfamily"/>
</dbReference>
<evidence type="ECO:0000313" key="6">
    <source>
        <dbReference type="EMBL" id="GAA4338569.1"/>
    </source>
</evidence>
<dbReference type="SMART" id="SM00448">
    <property type="entry name" value="REC"/>
    <property type="match status" value="1"/>
</dbReference>
<dbReference type="PANTHER" id="PTHR43214">
    <property type="entry name" value="TWO-COMPONENT RESPONSE REGULATOR"/>
    <property type="match status" value="1"/>
</dbReference>
<dbReference type="RefSeq" id="WP_345257111.1">
    <property type="nucleotide sequence ID" value="NZ_BAABGY010000011.1"/>
</dbReference>
<dbReference type="InterPro" id="IPR000792">
    <property type="entry name" value="Tscrpt_reg_LuxR_C"/>
</dbReference>
<dbReference type="CDD" id="cd17535">
    <property type="entry name" value="REC_NarL-like"/>
    <property type="match status" value="1"/>
</dbReference>
<evidence type="ECO:0000259" key="4">
    <source>
        <dbReference type="PROSITE" id="PS50043"/>
    </source>
</evidence>
<keyword evidence="1 3" id="KW-0597">Phosphoprotein</keyword>
<comment type="caution">
    <text evidence="6">The sequence shown here is derived from an EMBL/GenBank/DDBJ whole genome shotgun (WGS) entry which is preliminary data.</text>
</comment>
<name>A0ABP8HF99_9BACT</name>
<feature type="modified residue" description="4-aspartylphosphate" evidence="3">
    <location>
        <position position="54"/>
    </location>
</feature>
<dbReference type="Pfam" id="PF00196">
    <property type="entry name" value="GerE"/>
    <property type="match status" value="1"/>
</dbReference>
<dbReference type="InterPro" id="IPR016032">
    <property type="entry name" value="Sig_transdc_resp-reg_C-effctor"/>
</dbReference>
<dbReference type="Gene3D" id="3.40.50.2300">
    <property type="match status" value="1"/>
</dbReference>
<feature type="domain" description="HTH luxR-type" evidence="4">
    <location>
        <begin position="143"/>
        <end position="208"/>
    </location>
</feature>
<reference evidence="7" key="1">
    <citation type="journal article" date="2019" name="Int. J. Syst. Evol. Microbiol.">
        <title>The Global Catalogue of Microorganisms (GCM) 10K type strain sequencing project: providing services to taxonomists for standard genome sequencing and annotation.</title>
        <authorList>
            <consortium name="The Broad Institute Genomics Platform"/>
            <consortium name="The Broad Institute Genome Sequencing Center for Infectious Disease"/>
            <person name="Wu L."/>
            <person name="Ma J."/>
        </authorList>
    </citation>
    <scope>NUCLEOTIDE SEQUENCE [LARGE SCALE GENOMIC DNA]</scope>
    <source>
        <strain evidence="7">JCM 17919</strain>
    </source>
</reference>
<evidence type="ECO:0000256" key="2">
    <source>
        <dbReference type="ARBA" id="ARBA00023125"/>
    </source>
</evidence>
<protein>
    <submittedName>
        <fullName evidence="6">Response regulator transcription factor</fullName>
    </submittedName>
</protein>
<keyword evidence="2" id="KW-0238">DNA-binding</keyword>
<dbReference type="InterPro" id="IPR001789">
    <property type="entry name" value="Sig_transdc_resp-reg_receiver"/>
</dbReference>
<dbReference type="Proteomes" id="UP001501725">
    <property type="component" value="Unassembled WGS sequence"/>
</dbReference>
<dbReference type="InterPro" id="IPR058245">
    <property type="entry name" value="NreC/VraR/RcsB-like_REC"/>
</dbReference>